<dbReference type="Gene3D" id="2.10.270.10">
    <property type="entry name" value="Cholin Binding"/>
    <property type="match status" value="1"/>
</dbReference>
<gene>
    <name evidence="2" type="ORF">H8S20_16565</name>
</gene>
<evidence type="ECO:0008006" key="4">
    <source>
        <dbReference type="Google" id="ProtNLM"/>
    </source>
</evidence>
<dbReference type="Pfam" id="PF19127">
    <property type="entry name" value="Choline_bind_3"/>
    <property type="match status" value="1"/>
</dbReference>
<keyword evidence="3" id="KW-1185">Reference proteome</keyword>
<dbReference type="SUPFAM" id="SSF69360">
    <property type="entry name" value="Cell wall binding repeat"/>
    <property type="match status" value="1"/>
</dbReference>
<sequence>MATKWYFFYDGGSMATGWIQPDSYWYYLDPFNEDMKTGWKSIGGKLYYFYSPFGRMATNTVINEWKIDSNGVATPLRIIQDINEGLISSEINEDVLSENLDTIQSIETET</sequence>
<dbReference type="Proteomes" id="UP000596929">
    <property type="component" value="Unassembled WGS sequence"/>
</dbReference>
<dbReference type="EMBL" id="JACOOO010000038">
    <property type="protein sequence ID" value="MBC5630473.1"/>
    <property type="molecule type" value="Genomic_DNA"/>
</dbReference>
<organism evidence="2 3">
    <name type="scientific">Clostridium hominis</name>
    <dbReference type="NCBI Taxonomy" id="2763036"/>
    <lineage>
        <taxon>Bacteria</taxon>
        <taxon>Bacillati</taxon>
        <taxon>Bacillota</taxon>
        <taxon>Clostridia</taxon>
        <taxon>Eubacteriales</taxon>
        <taxon>Clostridiaceae</taxon>
        <taxon>Clostridium</taxon>
    </lineage>
</organism>
<evidence type="ECO:0000313" key="2">
    <source>
        <dbReference type="EMBL" id="MBC5630473.1"/>
    </source>
</evidence>
<accession>A0ABR7DIF9</accession>
<proteinExistence type="predicted"/>
<protein>
    <recommendedName>
        <fullName evidence="4">Cell wall-binding protein</fullName>
    </recommendedName>
</protein>
<reference evidence="2 3" key="1">
    <citation type="submission" date="2020-08" db="EMBL/GenBank/DDBJ databases">
        <title>Genome public.</title>
        <authorList>
            <person name="Liu C."/>
            <person name="Sun Q."/>
        </authorList>
    </citation>
    <scope>NUCLEOTIDE SEQUENCE [LARGE SCALE GENOMIC DNA]</scope>
    <source>
        <strain evidence="2 3">NSJ-6</strain>
    </source>
</reference>
<dbReference type="InterPro" id="IPR018337">
    <property type="entry name" value="Cell_wall/Cho-bd_repeat"/>
</dbReference>
<comment type="caution">
    <text evidence="2">The sequence shown here is derived from an EMBL/GenBank/DDBJ whole genome shotgun (WGS) entry which is preliminary data.</text>
</comment>
<keyword evidence="1" id="KW-0677">Repeat</keyword>
<evidence type="ECO:0000256" key="1">
    <source>
        <dbReference type="ARBA" id="ARBA00022737"/>
    </source>
</evidence>
<name>A0ABR7DIF9_9CLOT</name>
<evidence type="ECO:0000313" key="3">
    <source>
        <dbReference type="Proteomes" id="UP000596929"/>
    </source>
</evidence>